<dbReference type="EMBL" id="BMIS01000004">
    <property type="protein sequence ID" value="GGE65725.1"/>
    <property type="molecule type" value="Genomic_DNA"/>
</dbReference>
<reference evidence="2" key="2">
    <citation type="submission" date="2020-09" db="EMBL/GenBank/DDBJ databases">
        <authorList>
            <person name="Sun Q."/>
            <person name="Zhou Y."/>
        </authorList>
    </citation>
    <scope>NUCLEOTIDE SEQUENCE</scope>
    <source>
        <strain evidence="2">CGMCC 1.15388</strain>
    </source>
</reference>
<feature type="region of interest" description="Disordered" evidence="1">
    <location>
        <begin position="34"/>
        <end position="59"/>
    </location>
</feature>
<name>A0A917ENT9_9MICC</name>
<reference evidence="2" key="1">
    <citation type="journal article" date="2014" name="Int. J. Syst. Evol. Microbiol.">
        <title>Complete genome sequence of Corynebacterium casei LMG S-19264T (=DSM 44701T), isolated from a smear-ripened cheese.</title>
        <authorList>
            <consortium name="US DOE Joint Genome Institute (JGI-PGF)"/>
            <person name="Walter F."/>
            <person name="Albersmeier A."/>
            <person name="Kalinowski J."/>
            <person name="Ruckert C."/>
        </authorList>
    </citation>
    <scope>NUCLEOTIDE SEQUENCE</scope>
    <source>
        <strain evidence="2">CGMCC 1.15388</strain>
    </source>
</reference>
<dbReference type="AlphaFoldDB" id="A0A917ENT9"/>
<dbReference type="Proteomes" id="UP000633136">
    <property type="component" value="Unassembled WGS sequence"/>
</dbReference>
<proteinExistence type="predicted"/>
<evidence type="ECO:0000313" key="3">
    <source>
        <dbReference type="Proteomes" id="UP000633136"/>
    </source>
</evidence>
<keyword evidence="3" id="KW-1185">Reference proteome</keyword>
<evidence type="ECO:0000256" key="1">
    <source>
        <dbReference type="SAM" id="MobiDB-lite"/>
    </source>
</evidence>
<sequence length="270" mass="28250">MTPLTLGSASQNVPEDFPQLLELLGGRPQPAVVCYRPSDGQKTEGAAEDSADASADSAAEPERVELSGRVLQNWAVKLIGLFTEELEEIFEDPGSSPRVLIDTAPHWKSAAVALAASALGAQVVTAPGAEAAADGEEPASLVVTDRPEAWQGSSALGEAELAALSPGLMDESFEEATGQSVPAWVLDVSAEVRQHPDQLLAPLEPVELPQGLADAGTALVTRAEWAADAVGTLLGAWAHGKPVVLIDGEQNDATWGQQRWEQVLRNEGLA</sequence>
<evidence type="ECO:0000313" key="2">
    <source>
        <dbReference type="EMBL" id="GGE65725.1"/>
    </source>
</evidence>
<dbReference type="RefSeq" id="WP_188683590.1">
    <property type="nucleotide sequence ID" value="NZ_BMIS01000004.1"/>
</dbReference>
<organism evidence="2 3">
    <name type="scientific">Nesterenkonia cremea</name>
    <dbReference type="NCBI Taxonomy" id="1882340"/>
    <lineage>
        <taxon>Bacteria</taxon>
        <taxon>Bacillati</taxon>
        <taxon>Actinomycetota</taxon>
        <taxon>Actinomycetes</taxon>
        <taxon>Micrococcales</taxon>
        <taxon>Micrococcaceae</taxon>
        <taxon>Nesterenkonia</taxon>
    </lineage>
</organism>
<protein>
    <submittedName>
        <fullName evidence="2">Uncharacterized protein</fullName>
    </submittedName>
</protein>
<gene>
    <name evidence="2" type="ORF">GCM10011401_11270</name>
</gene>
<comment type="caution">
    <text evidence="2">The sequence shown here is derived from an EMBL/GenBank/DDBJ whole genome shotgun (WGS) entry which is preliminary data.</text>
</comment>
<accession>A0A917ENT9</accession>